<reference evidence="1" key="1">
    <citation type="submission" date="2016-11" db="EMBL/GenBank/DDBJ databases">
        <authorList>
            <person name="Yao B."/>
            <person name="Geng J."/>
        </authorList>
    </citation>
    <scope>NUCLEOTIDE SEQUENCE</scope>
    <source>
        <strain evidence="1">PUTH</strain>
        <plasmid evidence="1">pPUTH1</plasmid>
    </source>
</reference>
<name>A0A3G1IEH3_KLEPN</name>
<accession>A0A3G1IEH3</accession>
<organism evidence="1">
    <name type="scientific">Klebsiella pneumoniae</name>
    <dbReference type="NCBI Taxonomy" id="573"/>
    <lineage>
        <taxon>Bacteria</taxon>
        <taxon>Pseudomonadati</taxon>
        <taxon>Pseudomonadota</taxon>
        <taxon>Gammaproteobacteria</taxon>
        <taxon>Enterobacterales</taxon>
        <taxon>Enterobacteriaceae</taxon>
        <taxon>Klebsiella/Raoultella group</taxon>
        <taxon>Klebsiella</taxon>
        <taxon>Klebsiella pneumoniae complex</taxon>
    </lineage>
</organism>
<evidence type="ECO:0000313" key="1">
    <source>
        <dbReference type="EMBL" id="ASF89442.1"/>
    </source>
</evidence>
<keyword evidence="1" id="KW-0614">Plasmid</keyword>
<dbReference type="EMBL" id="KY070306">
    <property type="protein sequence ID" value="ASF89442.1"/>
    <property type="molecule type" value="Genomic_DNA"/>
</dbReference>
<protein>
    <submittedName>
        <fullName evidence="1">Uncharacterized protein</fullName>
    </submittedName>
</protein>
<gene>
    <name evidence="1" type="ORF">pPUTH1_0323</name>
</gene>
<dbReference type="AlphaFoldDB" id="A0A3G1IEH3"/>
<geneLocation type="plasmid" evidence="1">
    <name>pPUTH1</name>
</geneLocation>
<proteinExistence type="predicted"/>
<sequence length="36" mass="3921">MARDAVTDDILNNDLAYPVGKALRYIPCNLLISGSQ</sequence>